<evidence type="ECO:0000313" key="4">
    <source>
        <dbReference type="EMBL" id="MBC8530075.1"/>
    </source>
</evidence>
<dbReference type="GO" id="GO:0042884">
    <property type="term" value="P:microcin transport"/>
    <property type="evidence" value="ECO:0007669"/>
    <property type="project" value="TreeGrafter"/>
</dbReference>
<dbReference type="Gene3D" id="3.40.190.10">
    <property type="entry name" value="Periplasmic binding protein-like II"/>
    <property type="match status" value="1"/>
</dbReference>
<sequence length="553" mass="61147">MLNALKTLMNNIRSYISSKRPWRAMAAMMIALSLTAGCVAVDESAQVIQAPTPTPSAVQPIAGGTLKLGMDQNITTLHPLKTKNRSVMNALSLVFEGLVRLDDTGKPIAALAEKWELQEGEDGSLAWVFTLRQGVSFHQGGELKAADVVYSFNAIKALGEGSYWSAGLSGATACEAVDDYTVKIHVQTPSYAIIGGMNFPVIPQSYYAQRESDPLCLPNGTGAYVCQSYAQQEGMKLAANESWWRPRAKFDAVEVLPYATQEDMHKAFELGQLDCIDTDSVLTGQYQSASLRAGAKEYTAHTLDALIFNYQNTLVQNEAFRAGIAYAIDAKNIANTTYQNHALITEGLIPQDSWLYSNQHKAFEHSKEVALAQFQAAGLSYDAQTQTLRQGGLPVSLTLLVCDDISNPYMRYAAETLQDQLAQVGITVVLDLQGADGYDKKLKEHTYDLAMVRYTVGATMDWSFAFDTESPNYCGYRSATISQALEDIAQQRDEKGYKQAVSQLEQCFVYEFPFISLFYRTNTLLTQEKLYTNDTAPLDLNSYHGMDKWMRTP</sequence>
<feature type="domain" description="Solute-binding protein family 5" evidence="3">
    <location>
        <begin position="106"/>
        <end position="463"/>
    </location>
</feature>
<dbReference type="AlphaFoldDB" id="A0A926HNW8"/>
<gene>
    <name evidence="4" type="ORF">H8699_11600</name>
</gene>
<proteinExistence type="predicted"/>
<dbReference type="InterPro" id="IPR030678">
    <property type="entry name" value="Peptide/Ni-bd"/>
</dbReference>
<dbReference type="PANTHER" id="PTHR30290">
    <property type="entry name" value="PERIPLASMIC BINDING COMPONENT OF ABC TRANSPORTER"/>
    <property type="match status" value="1"/>
</dbReference>
<evidence type="ECO:0000256" key="2">
    <source>
        <dbReference type="SAM" id="SignalP"/>
    </source>
</evidence>
<evidence type="ECO:0000259" key="3">
    <source>
        <dbReference type="Pfam" id="PF00496"/>
    </source>
</evidence>
<dbReference type="GO" id="GO:0015833">
    <property type="term" value="P:peptide transport"/>
    <property type="evidence" value="ECO:0007669"/>
    <property type="project" value="TreeGrafter"/>
</dbReference>
<evidence type="ECO:0000313" key="5">
    <source>
        <dbReference type="Proteomes" id="UP000654279"/>
    </source>
</evidence>
<keyword evidence="1 2" id="KW-0732">Signal</keyword>
<protein>
    <recommendedName>
        <fullName evidence="3">Solute-binding protein family 5 domain-containing protein</fullName>
    </recommendedName>
</protein>
<keyword evidence="5" id="KW-1185">Reference proteome</keyword>
<dbReference type="Proteomes" id="UP000654279">
    <property type="component" value="Unassembled WGS sequence"/>
</dbReference>
<organism evidence="4 5">
    <name type="scientific">Luoshenia tenuis</name>
    <dbReference type="NCBI Taxonomy" id="2763654"/>
    <lineage>
        <taxon>Bacteria</taxon>
        <taxon>Bacillati</taxon>
        <taxon>Bacillota</taxon>
        <taxon>Clostridia</taxon>
        <taxon>Christensenellales</taxon>
        <taxon>Christensenellaceae</taxon>
        <taxon>Luoshenia</taxon>
    </lineage>
</organism>
<dbReference type="GO" id="GO:1904680">
    <property type="term" value="F:peptide transmembrane transporter activity"/>
    <property type="evidence" value="ECO:0007669"/>
    <property type="project" value="TreeGrafter"/>
</dbReference>
<dbReference type="Gene3D" id="3.10.105.10">
    <property type="entry name" value="Dipeptide-binding Protein, Domain 3"/>
    <property type="match status" value="1"/>
</dbReference>
<reference evidence="4" key="1">
    <citation type="submission" date="2020-08" db="EMBL/GenBank/DDBJ databases">
        <title>Genome public.</title>
        <authorList>
            <person name="Liu C."/>
            <person name="Sun Q."/>
        </authorList>
    </citation>
    <scope>NUCLEOTIDE SEQUENCE</scope>
    <source>
        <strain evidence="4">NSJ-44</strain>
    </source>
</reference>
<evidence type="ECO:0000256" key="1">
    <source>
        <dbReference type="ARBA" id="ARBA00022729"/>
    </source>
</evidence>
<dbReference type="EMBL" id="JACRSO010000006">
    <property type="protein sequence ID" value="MBC8530075.1"/>
    <property type="molecule type" value="Genomic_DNA"/>
</dbReference>
<dbReference type="InterPro" id="IPR000914">
    <property type="entry name" value="SBP_5_dom"/>
</dbReference>
<dbReference type="SUPFAM" id="SSF53850">
    <property type="entry name" value="Periplasmic binding protein-like II"/>
    <property type="match status" value="1"/>
</dbReference>
<dbReference type="PIRSF" id="PIRSF002741">
    <property type="entry name" value="MppA"/>
    <property type="match status" value="1"/>
</dbReference>
<name>A0A926HNW8_9FIRM</name>
<accession>A0A926HNW8</accession>
<dbReference type="Pfam" id="PF00496">
    <property type="entry name" value="SBP_bac_5"/>
    <property type="match status" value="1"/>
</dbReference>
<comment type="caution">
    <text evidence="4">The sequence shown here is derived from an EMBL/GenBank/DDBJ whole genome shotgun (WGS) entry which is preliminary data.</text>
</comment>
<feature type="chain" id="PRO_5038722856" description="Solute-binding protein family 5 domain-containing protein" evidence="2">
    <location>
        <begin position="37"/>
        <end position="553"/>
    </location>
</feature>
<feature type="signal peptide" evidence="2">
    <location>
        <begin position="1"/>
        <end position="36"/>
    </location>
</feature>
<dbReference type="GO" id="GO:0043190">
    <property type="term" value="C:ATP-binding cassette (ABC) transporter complex"/>
    <property type="evidence" value="ECO:0007669"/>
    <property type="project" value="InterPro"/>
</dbReference>
<dbReference type="InterPro" id="IPR039424">
    <property type="entry name" value="SBP_5"/>
</dbReference>
<dbReference type="PANTHER" id="PTHR30290:SF64">
    <property type="entry name" value="ABC TRANSPORTER PERIPLASMIC BINDING PROTEIN"/>
    <property type="match status" value="1"/>
</dbReference>
<dbReference type="GO" id="GO:0030288">
    <property type="term" value="C:outer membrane-bounded periplasmic space"/>
    <property type="evidence" value="ECO:0007669"/>
    <property type="project" value="TreeGrafter"/>
</dbReference>
<dbReference type="RefSeq" id="WP_249285830.1">
    <property type="nucleotide sequence ID" value="NZ_JACRSO010000006.1"/>
</dbReference>